<feature type="region of interest" description="Disordered" evidence="6">
    <location>
        <begin position="1"/>
        <end position="27"/>
    </location>
</feature>
<sequence>MVDNDVSPESLVSTATRDTSETRESNFDAGTQLAETVRSTLGPNGLDKMLVSNGTVVVTNDGASILNRLDISHPVATLIVEVAEQQDVTAGDGTTTAVVLAGELLSKADSLLEKGLHPAKITEGYQIAASHVVSLLDKRTVSIDFDDDRRLRDIARTVVTGKWDESGTEFLADRAVETVRSIERDGRIGFERITRKTIPGGSFYDSQVIDGLVIDMEESSTSVVSPGIDLPRRLEDATVALVDEELSVETAQGIGAVSVTSYDEFEALQGYEREIYDQYAEAITAVGADVVFCQQSIDEPVRYSLAESGVLSVERTRRDELHKLARATGARAAPIDDLDRARVGTASIVERQSLGSTEITIVSGFEAFDQVSVLFRGGTEHVAAETKRMLDNCFFALKLALEDEAVIPGGGATEVSLARELRSEATARSGTEQLAIEAFADVLETVPKTLAESSGLDPIDTLLELRTAHHDGRHTAGLDLDRGTVVDMIDHGVLEPLHVKRQAISSAAEAANLVTRIDGTIALDGELGGHDHGHDHDHGPGNVVHSTEGYPWAVGHSMGHDHG</sequence>
<evidence type="ECO:0000256" key="5">
    <source>
        <dbReference type="RuleBase" id="RU004187"/>
    </source>
</evidence>
<dbReference type="Gene3D" id="1.10.560.10">
    <property type="entry name" value="GroEL-like equatorial domain"/>
    <property type="match status" value="1"/>
</dbReference>
<dbReference type="InterPro" id="IPR002194">
    <property type="entry name" value="Chaperonin_TCP-1_CS"/>
</dbReference>
<comment type="caution">
    <text evidence="7">The sequence shown here is derived from an EMBL/GenBank/DDBJ whole genome shotgun (WGS) entry which is preliminary data.</text>
</comment>
<dbReference type="NCBIfam" id="NF041082">
    <property type="entry name" value="thermosome_alpha"/>
    <property type="match status" value="1"/>
</dbReference>
<dbReference type="GO" id="GO:0140662">
    <property type="term" value="F:ATP-dependent protein folding chaperone"/>
    <property type="evidence" value="ECO:0007669"/>
    <property type="project" value="InterPro"/>
</dbReference>
<dbReference type="InterPro" id="IPR027409">
    <property type="entry name" value="GroEL-like_apical_dom_sf"/>
</dbReference>
<dbReference type="SUPFAM" id="SSF54849">
    <property type="entry name" value="GroEL-intermediate domain like"/>
    <property type="match status" value="1"/>
</dbReference>
<dbReference type="InterPro" id="IPR027413">
    <property type="entry name" value="GROEL-like_equatorial_sf"/>
</dbReference>
<dbReference type="AlphaFoldDB" id="A0A3N6LHU1"/>
<gene>
    <name evidence="7" type="ORF">EA462_16755</name>
</gene>
<keyword evidence="2 5" id="KW-0547">Nucleotide-binding</keyword>
<accession>A0A3N6LHU1</accession>
<evidence type="ECO:0000313" key="7">
    <source>
        <dbReference type="EMBL" id="RQG86784.1"/>
    </source>
</evidence>
<name>A0A3N6LHU1_9EURY</name>
<dbReference type="RefSeq" id="WP_124179678.1">
    <property type="nucleotide sequence ID" value="NZ_REFY01000007.1"/>
</dbReference>
<dbReference type="GO" id="GO:0016887">
    <property type="term" value="F:ATP hydrolysis activity"/>
    <property type="evidence" value="ECO:0007669"/>
    <property type="project" value="InterPro"/>
</dbReference>
<dbReference type="NCBIfam" id="NF041083">
    <property type="entry name" value="thermosome_beta"/>
    <property type="match status" value="1"/>
</dbReference>
<dbReference type="OrthoDB" id="220849at2157"/>
<dbReference type="Proteomes" id="UP000273828">
    <property type="component" value="Unassembled WGS sequence"/>
</dbReference>
<evidence type="ECO:0000313" key="8">
    <source>
        <dbReference type="Proteomes" id="UP000273828"/>
    </source>
</evidence>
<dbReference type="GO" id="GO:0051082">
    <property type="term" value="F:unfolded protein binding"/>
    <property type="evidence" value="ECO:0007669"/>
    <property type="project" value="InterPro"/>
</dbReference>
<protein>
    <submittedName>
        <fullName evidence="7">Thermosome subunit 1</fullName>
    </submittedName>
</protein>
<dbReference type="InterPro" id="IPR054827">
    <property type="entry name" value="thermosome_alpha"/>
</dbReference>
<dbReference type="InterPro" id="IPR053374">
    <property type="entry name" value="TCP-1_chaperonin"/>
</dbReference>
<dbReference type="PROSITE" id="PS00995">
    <property type="entry name" value="TCP1_3"/>
    <property type="match status" value="1"/>
</dbReference>
<dbReference type="Gene3D" id="3.50.7.10">
    <property type="entry name" value="GroEL"/>
    <property type="match status" value="1"/>
</dbReference>
<dbReference type="InterPro" id="IPR002423">
    <property type="entry name" value="Cpn60/GroEL/TCP-1"/>
</dbReference>
<dbReference type="InterPro" id="IPR017998">
    <property type="entry name" value="Chaperone_TCP-1"/>
</dbReference>
<proteinExistence type="inferred from homology"/>
<evidence type="ECO:0000256" key="2">
    <source>
        <dbReference type="ARBA" id="ARBA00022741"/>
    </source>
</evidence>
<dbReference type="Gene3D" id="3.30.260.10">
    <property type="entry name" value="TCP-1-like chaperonin intermediate domain"/>
    <property type="match status" value="1"/>
</dbReference>
<reference evidence="7 8" key="1">
    <citation type="submission" date="2018-10" db="EMBL/GenBank/DDBJ databases">
        <title>Natrarchaeobius chitinivorans gen. nov., sp. nov., and Natrarchaeobius haloalkaliphilus sp. nov., alkaliphilic, chitin-utilizing haloarchaea from hypersaline alkaline lakes.</title>
        <authorList>
            <person name="Sorokin D.Y."/>
            <person name="Elcheninov A.G."/>
            <person name="Kostrikina N.A."/>
            <person name="Bale N.J."/>
            <person name="Sinninghe Damste J.S."/>
            <person name="Khijniak T.V."/>
            <person name="Kublanov I.V."/>
            <person name="Toshchakov S.V."/>
        </authorList>
    </citation>
    <scope>NUCLEOTIDE SEQUENCE [LARGE SCALE GENOMIC DNA]</scope>
    <source>
        <strain evidence="7 8">AArcht-Sl</strain>
    </source>
</reference>
<dbReference type="Pfam" id="PF00118">
    <property type="entry name" value="Cpn60_TCP1"/>
    <property type="match status" value="1"/>
</dbReference>
<keyword evidence="8" id="KW-1185">Reference proteome</keyword>
<feature type="compositionally biased region" description="Basic and acidic residues" evidence="6">
    <location>
        <begin position="528"/>
        <end position="539"/>
    </location>
</feature>
<dbReference type="SUPFAM" id="SSF48592">
    <property type="entry name" value="GroEL equatorial domain-like"/>
    <property type="match status" value="1"/>
</dbReference>
<feature type="region of interest" description="Disordered" evidence="6">
    <location>
        <begin position="528"/>
        <end position="563"/>
    </location>
</feature>
<dbReference type="InterPro" id="IPR027410">
    <property type="entry name" value="TCP-1-like_intermed_sf"/>
</dbReference>
<organism evidence="7 8">
    <name type="scientific">Natrarchaeobius halalkaliphilus</name>
    <dbReference type="NCBI Taxonomy" id="1679091"/>
    <lineage>
        <taxon>Archaea</taxon>
        <taxon>Methanobacteriati</taxon>
        <taxon>Methanobacteriota</taxon>
        <taxon>Stenosarchaea group</taxon>
        <taxon>Halobacteria</taxon>
        <taxon>Halobacteriales</taxon>
        <taxon>Natrialbaceae</taxon>
        <taxon>Natrarchaeobius</taxon>
    </lineage>
</organism>
<dbReference type="SUPFAM" id="SSF52029">
    <property type="entry name" value="GroEL apical domain-like"/>
    <property type="match status" value="1"/>
</dbReference>
<keyword evidence="4 5" id="KW-0143">Chaperone</keyword>
<evidence type="ECO:0000256" key="4">
    <source>
        <dbReference type="ARBA" id="ARBA00023186"/>
    </source>
</evidence>
<dbReference type="GO" id="GO:0005524">
    <property type="term" value="F:ATP binding"/>
    <property type="evidence" value="ECO:0007669"/>
    <property type="project" value="UniProtKB-KW"/>
</dbReference>
<dbReference type="PROSITE" id="PS00750">
    <property type="entry name" value="TCP1_1"/>
    <property type="match status" value="1"/>
</dbReference>
<evidence type="ECO:0000256" key="3">
    <source>
        <dbReference type="ARBA" id="ARBA00022840"/>
    </source>
</evidence>
<dbReference type="EMBL" id="REFY01000007">
    <property type="protein sequence ID" value="RQG86784.1"/>
    <property type="molecule type" value="Genomic_DNA"/>
</dbReference>
<dbReference type="PANTHER" id="PTHR11353">
    <property type="entry name" value="CHAPERONIN"/>
    <property type="match status" value="1"/>
</dbReference>
<comment type="similarity">
    <text evidence="1 5">Belongs to the TCP-1 chaperonin family.</text>
</comment>
<evidence type="ECO:0000256" key="1">
    <source>
        <dbReference type="ARBA" id="ARBA00008020"/>
    </source>
</evidence>
<dbReference type="PRINTS" id="PR00304">
    <property type="entry name" value="TCOMPLEXTCP1"/>
</dbReference>
<evidence type="ECO:0000256" key="6">
    <source>
        <dbReference type="SAM" id="MobiDB-lite"/>
    </source>
</evidence>
<keyword evidence="3 5" id="KW-0067">ATP-binding</keyword>